<comment type="caution">
    <text evidence="2">The sequence shown here is derived from an EMBL/GenBank/DDBJ whole genome shotgun (WGS) entry which is preliminary data.</text>
</comment>
<name>A0ABN7UUJ0_GIGMA</name>
<dbReference type="InterPro" id="IPR018289">
    <property type="entry name" value="MULE_transposase_dom"/>
</dbReference>
<evidence type="ECO:0000259" key="1">
    <source>
        <dbReference type="Pfam" id="PF10551"/>
    </source>
</evidence>
<keyword evidence="3" id="KW-1185">Reference proteome</keyword>
<gene>
    <name evidence="2" type="ORF">GMARGA_LOCUS10844</name>
</gene>
<proteinExistence type="predicted"/>
<dbReference type="Proteomes" id="UP000789901">
    <property type="component" value="Unassembled WGS sequence"/>
</dbReference>
<feature type="domain" description="MULE transposase" evidence="1">
    <location>
        <begin position="156"/>
        <end position="201"/>
    </location>
</feature>
<organism evidence="2 3">
    <name type="scientific">Gigaspora margarita</name>
    <dbReference type="NCBI Taxonomy" id="4874"/>
    <lineage>
        <taxon>Eukaryota</taxon>
        <taxon>Fungi</taxon>
        <taxon>Fungi incertae sedis</taxon>
        <taxon>Mucoromycota</taxon>
        <taxon>Glomeromycotina</taxon>
        <taxon>Glomeromycetes</taxon>
        <taxon>Diversisporales</taxon>
        <taxon>Gigasporaceae</taxon>
        <taxon>Gigaspora</taxon>
    </lineage>
</organism>
<evidence type="ECO:0000313" key="3">
    <source>
        <dbReference type="Proteomes" id="UP000789901"/>
    </source>
</evidence>
<dbReference type="EMBL" id="CAJVQB010006181">
    <property type="protein sequence ID" value="CAG8678934.1"/>
    <property type="molecule type" value="Genomic_DNA"/>
</dbReference>
<sequence>MVNGVDTLYKNNQFEFDLGNQNENNFVINSEAYQEEFQMDATFHEWDADDRLDTLYTEHDISNNVLYQNICERNDIENFEHNQHYELQLKNNDIRRRTIVCKHFELPETTKSKDSKKETTTKQIGVHGNEHKNHDLNQARYNFQKNIAFTKEMTDDQIKEATQGSAPKVIFTDTDPALISTIHDEFLTTNTLNCMFHIVQNIPLNLKNRLKDKYDEFIRDFFEVQQINFIMIFEYQ</sequence>
<reference evidence="2 3" key="1">
    <citation type="submission" date="2021-06" db="EMBL/GenBank/DDBJ databases">
        <authorList>
            <person name="Kallberg Y."/>
            <person name="Tangrot J."/>
            <person name="Rosling A."/>
        </authorList>
    </citation>
    <scope>NUCLEOTIDE SEQUENCE [LARGE SCALE GENOMIC DNA]</scope>
    <source>
        <strain evidence="2 3">120-4 pot B 10/14</strain>
    </source>
</reference>
<accession>A0ABN7UUJ0</accession>
<protein>
    <submittedName>
        <fullName evidence="2">7502_t:CDS:1</fullName>
    </submittedName>
</protein>
<evidence type="ECO:0000313" key="2">
    <source>
        <dbReference type="EMBL" id="CAG8678934.1"/>
    </source>
</evidence>
<dbReference type="Pfam" id="PF10551">
    <property type="entry name" value="MULE"/>
    <property type="match status" value="1"/>
</dbReference>